<reference evidence="2" key="1">
    <citation type="journal article" date="2002" name="Science">
        <title>The draft genome of Ciona intestinalis: insights into chordate and vertebrate origins.</title>
        <authorList>
            <person name="Dehal P."/>
            <person name="Satou Y."/>
            <person name="Campbell R.K."/>
            <person name="Chapman J."/>
            <person name="Degnan B."/>
            <person name="De Tomaso A."/>
            <person name="Davidson B."/>
            <person name="Di Gregorio A."/>
            <person name="Gelpke M."/>
            <person name="Goodstein D.M."/>
            <person name="Harafuji N."/>
            <person name="Hastings K.E."/>
            <person name="Ho I."/>
            <person name="Hotta K."/>
            <person name="Huang W."/>
            <person name="Kawashima T."/>
            <person name="Lemaire P."/>
            <person name="Martinez D."/>
            <person name="Meinertzhagen I.A."/>
            <person name="Necula S."/>
            <person name="Nonaka M."/>
            <person name="Putnam N."/>
            <person name="Rash S."/>
            <person name="Saiga H."/>
            <person name="Satake M."/>
            <person name="Terry A."/>
            <person name="Yamada L."/>
            <person name="Wang H.G."/>
            <person name="Awazu S."/>
            <person name="Azumi K."/>
            <person name="Boore J."/>
            <person name="Branno M."/>
            <person name="Chin-Bow S."/>
            <person name="DeSantis R."/>
            <person name="Doyle S."/>
            <person name="Francino P."/>
            <person name="Keys D.N."/>
            <person name="Haga S."/>
            <person name="Hayashi H."/>
            <person name="Hino K."/>
            <person name="Imai K.S."/>
            <person name="Inaba K."/>
            <person name="Kano S."/>
            <person name="Kobayashi K."/>
            <person name="Kobayashi M."/>
            <person name="Lee B.I."/>
            <person name="Makabe K.W."/>
            <person name="Manohar C."/>
            <person name="Matassi G."/>
            <person name="Medina M."/>
            <person name="Mochizuki Y."/>
            <person name="Mount S."/>
            <person name="Morishita T."/>
            <person name="Miura S."/>
            <person name="Nakayama A."/>
            <person name="Nishizaka S."/>
            <person name="Nomoto H."/>
            <person name="Ohta F."/>
            <person name="Oishi K."/>
            <person name="Rigoutsos I."/>
            <person name="Sano M."/>
            <person name="Sasaki A."/>
            <person name="Sasakura Y."/>
            <person name="Shoguchi E."/>
            <person name="Shin-i T."/>
            <person name="Spagnuolo A."/>
            <person name="Stainier D."/>
            <person name="Suzuki M.M."/>
            <person name="Tassy O."/>
            <person name="Takatori N."/>
            <person name="Tokuoka M."/>
            <person name="Yagi K."/>
            <person name="Yoshizaki F."/>
            <person name="Wada S."/>
            <person name="Zhang C."/>
            <person name="Hyatt P.D."/>
            <person name="Larimer F."/>
            <person name="Detter C."/>
            <person name="Doggett N."/>
            <person name="Glavina T."/>
            <person name="Hawkins T."/>
            <person name="Richardson P."/>
            <person name="Lucas S."/>
            <person name="Kohara Y."/>
            <person name="Levine M."/>
            <person name="Satoh N."/>
            <person name="Rokhsar D.S."/>
        </authorList>
    </citation>
    <scope>NUCLEOTIDE SEQUENCE [LARGE SCALE GENOMIC DNA]</scope>
</reference>
<sequence>MFQNSEKKTVKILHIDKLFKEMCGSLPIFWLQQWCFE</sequence>
<protein>
    <submittedName>
        <fullName evidence="1">Uncharacterized protein</fullName>
    </submittedName>
</protein>
<dbReference type="InParanoid" id="H2XMX8"/>
<reference evidence="1" key="3">
    <citation type="submission" date="2025-08" db="UniProtKB">
        <authorList>
            <consortium name="Ensembl"/>
        </authorList>
    </citation>
    <scope>IDENTIFICATION</scope>
</reference>
<evidence type="ECO:0000313" key="1">
    <source>
        <dbReference type="Ensembl" id="ENSCINP00000031011.1"/>
    </source>
</evidence>
<dbReference type="EMBL" id="EAAA01002720">
    <property type="status" value="NOT_ANNOTATED_CDS"/>
    <property type="molecule type" value="Genomic_DNA"/>
</dbReference>
<evidence type="ECO:0000313" key="2">
    <source>
        <dbReference type="Proteomes" id="UP000008144"/>
    </source>
</evidence>
<accession>H2XMX8</accession>
<dbReference type="AlphaFoldDB" id="H2XMX8"/>
<organism evidence="1 2">
    <name type="scientific">Ciona intestinalis</name>
    <name type="common">Transparent sea squirt</name>
    <name type="synonym">Ascidia intestinalis</name>
    <dbReference type="NCBI Taxonomy" id="7719"/>
    <lineage>
        <taxon>Eukaryota</taxon>
        <taxon>Metazoa</taxon>
        <taxon>Chordata</taxon>
        <taxon>Tunicata</taxon>
        <taxon>Ascidiacea</taxon>
        <taxon>Phlebobranchia</taxon>
        <taxon>Cionidae</taxon>
        <taxon>Ciona</taxon>
    </lineage>
</organism>
<dbReference type="Ensembl" id="ENSCINT00000036606.1">
    <property type="protein sequence ID" value="ENSCINP00000031011.1"/>
    <property type="gene ID" value="ENSCING00000024155.1"/>
</dbReference>
<dbReference type="Proteomes" id="UP000008144">
    <property type="component" value="Chromosome 8"/>
</dbReference>
<proteinExistence type="predicted"/>
<reference evidence="1" key="4">
    <citation type="submission" date="2025-09" db="UniProtKB">
        <authorList>
            <consortium name="Ensembl"/>
        </authorList>
    </citation>
    <scope>IDENTIFICATION</scope>
</reference>
<keyword evidence="2" id="KW-1185">Reference proteome</keyword>
<dbReference type="HOGENOM" id="CLU_3350802_0_0_1"/>
<name>H2XMX8_CIOIN</name>
<reference evidence="1" key="2">
    <citation type="journal article" date="2008" name="Genome Biol.">
        <title>Improved genome assembly and evidence-based global gene model set for the chordate Ciona intestinalis: new insight into intron and operon populations.</title>
        <authorList>
            <person name="Satou Y."/>
            <person name="Mineta K."/>
            <person name="Ogasawara M."/>
            <person name="Sasakura Y."/>
            <person name="Shoguchi E."/>
            <person name="Ueno K."/>
            <person name="Yamada L."/>
            <person name="Matsumoto J."/>
            <person name="Wasserscheid J."/>
            <person name="Dewar K."/>
            <person name="Wiley G.B."/>
            <person name="Macmil S.L."/>
            <person name="Roe B.A."/>
            <person name="Zeller R.W."/>
            <person name="Hastings K.E."/>
            <person name="Lemaire P."/>
            <person name="Lindquist E."/>
            <person name="Endo T."/>
            <person name="Hotta K."/>
            <person name="Inaba K."/>
        </authorList>
    </citation>
    <scope>NUCLEOTIDE SEQUENCE [LARGE SCALE GENOMIC DNA]</scope>
    <source>
        <strain evidence="1">wild type</strain>
    </source>
</reference>